<protein>
    <submittedName>
        <fullName evidence="1">Uncharacterized protein</fullName>
    </submittedName>
</protein>
<proteinExistence type="predicted"/>
<keyword evidence="2" id="KW-1185">Reference proteome</keyword>
<organism evidence="1 2">
    <name type="scientific">Reticulomyxa filosa</name>
    <dbReference type="NCBI Taxonomy" id="46433"/>
    <lineage>
        <taxon>Eukaryota</taxon>
        <taxon>Sar</taxon>
        <taxon>Rhizaria</taxon>
        <taxon>Retaria</taxon>
        <taxon>Foraminifera</taxon>
        <taxon>Monothalamids</taxon>
        <taxon>Reticulomyxidae</taxon>
        <taxon>Reticulomyxa</taxon>
    </lineage>
</organism>
<comment type="caution">
    <text evidence="1">The sequence shown here is derived from an EMBL/GenBank/DDBJ whole genome shotgun (WGS) entry which is preliminary data.</text>
</comment>
<dbReference type="AlphaFoldDB" id="X6LC01"/>
<evidence type="ECO:0000313" key="2">
    <source>
        <dbReference type="Proteomes" id="UP000023152"/>
    </source>
</evidence>
<name>X6LC01_RETFI</name>
<reference evidence="1 2" key="1">
    <citation type="journal article" date="2013" name="Curr. Biol.">
        <title>The Genome of the Foraminiferan Reticulomyxa filosa.</title>
        <authorList>
            <person name="Glockner G."/>
            <person name="Hulsmann N."/>
            <person name="Schleicher M."/>
            <person name="Noegel A.A."/>
            <person name="Eichinger L."/>
            <person name="Gallinger C."/>
            <person name="Pawlowski J."/>
            <person name="Sierra R."/>
            <person name="Euteneuer U."/>
            <person name="Pillet L."/>
            <person name="Moustafa A."/>
            <person name="Platzer M."/>
            <person name="Groth M."/>
            <person name="Szafranski K."/>
            <person name="Schliwa M."/>
        </authorList>
    </citation>
    <scope>NUCLEOTIDE SEQUENCE [LARGE SCALE GENOMIC DNA]</scope>
</reference>
<accession>X6LC01</accession>
<gene>
    <name evidence="1" type="ORF">RFI_37928</name>
</gene>
<evidence type="ECO:0000313" key="1">
    <source>
        <dbReference type="EMBL" id="ETN99542.1"/>
    </source>
</evidence>
<dbReference type="EMBL" id="ASPP01043630">
    <property type="protein sequence ID" value="ETN99542.1"/>
    <property type="molecule type" value="Genomic_DNA"/>
</dbReference>
<dbReference type="Proteomes" id="UP000023152">
    <property type="component" value="Unassembled WGS sequence"/>
</dbReference>
<sequence length="123" mass="14731">MQLKKEHLDNKCAKWILRKRINISNELMQMIFSLQKVIYCIVKKLQVRQTTYCDNIITDEFKYKCADLIENWSCNDNRLMETVSFDTSYPNNEIECILNLLFISLKEQLNICNLDWIRSLNTN</sequence>